<keyword evidence="2" id="KW-1185">Reference proteome</keyword>
<dbReference type="EMBL" id="KB527134">
    <property type="protein sequence ID" value="EMP35947.1"/>
    <property type="molecule type" value="Genomic_DNA"/>
</dbReference>
<accession>M7C5Z5</accession>
<name>M7C5Z5_CHEMY</name>
<dbReference type="Proteomes" id="UP000031443">
    <property type="component" value="Unassembled WGS sequence"/>
</dbReference>
<protein>
    <submittedName>
        <fullName evidence="1">Uncharacterized protein</fullName>
    </submittedName>
</protein>
<proteinExistence type="predicted"/>
<evidence type="ECO:0000313" key="1">
    <source>
        <dbReference type="EMBL" id="EMP35947.1"/>
    </source>
</evidence>
<sequence>MLVGRAAGKLSDREKIFYLFVSSCRWPYEQGALEVALPIHFPAVILPETVHSRHETRRQSRRGCSSSRLTVVKTPCCNHPKPDSEAPPPPSPFPTVAVFVLYPNVTLYTGAIEKGYNDQLRAQSKPNR</sequence>
<dbReference type="AlphaFoldDB" id="M7C5Z5"/>
<gene>
    <name evidence="1" type="ORF">UY3_06913</name>
</gene>
<reference evidence="2" key="1">
    <citation type="journal article" date="2013" name="Nat. Genet.">
        <title>The draft genomes of soft-shell turtle and green sea turtle yield insights into the development and evolution of the turtle-specific body plan.</title>
        <authorList>
            <person name="Wang Z."/>
            <person name="Pascual-Anaya J."/>
            <person name="Zadissa A."/>
            <person name="Li W."/>
            <person name="Niimura Y."/>
            <person name="Huang Z."/>
            <person name="Li C."/>
            <person name="White S."/>
            <person name="Xiong Z."/>
            <person name="Fang D."/>
            <person name="Wang B."/>
            <person name="Ming Y."/>
            <person name="Chen Y."/>
            <person name="Zheng Y."/>
            <person name="Kuraku S."/>
            <person name="Pignatelli M."/>
            <person name="Herrero J."/>
            <person name="Beal K."/>
            <person name="Nozawa M."/>
            <person name="Li Q."/>
            <person name="Wang J."/>
            <person name="Zhang H."/>
            <person name="Yu L."/>
            <person name="Shigenobu S."/>
            <person name="Wang J."/>
            <person name="Liu J."/>
            <person name="Flicek P."/>
            <person name="Searle S."/>
            <person name="Wang J."/>
            <person name="Kuratani S."/>
            <person name="Yin Y."/>
            <person name="Aken B."/>
            <person name="Zhang G."/>
            <person name="Irie N."/>
        </authorList>
    </citation>
    <scope>NUCLEOTIDE SEQUENCE [LARGE SCALE GENOMIC DNA]</scope>
</reference>
<evidence type="ECO:0000313" key="2">
    <source>
        <dbReference type="Proteomes" id="UP000031443"/>
    </source>
</evidence>
<organism evidence="1 2">
    <name type="scientific">Chelonia mydas</name>
    <name type="common">Green sea-turtle</name>
    <name type="synonym">Chelonia agassizi</name>
    <dbReference type="NCBI Taxonomy" id="8469"/>
    <lineage>
        <taxon>Eukaryota</taxon>
        <taxon>Metazoa</taxon>
        <taxon>Chordata</taxon>
        <taxon>Craniata</taxon>
        <taxon>Vertebrata</taxon>
        <taxon>Euteleostomi</taxon>
        <taxon>Archelosauria</taxon>
        <taxon>Testudinata</taxon>
        <taxon>Testudines</taxon>
        <taxon>Cryptodira</taxon>
        <taxon>Durocryptodira</taxon>
        <taxon>Americhelydia</taxon>
        <taxon>Chelonioidea</taxon>
        <taxon>Cheloniidae</taxon>
        <taxon>Chelonia</taxon>
    </lineage>
</organism>